<accession>A0A1G7Z2P9</accession>
<keyword evidence="5 7" id="KW-1133">Transmembrane helix</keyword>
<feature type="transmembrane region" description="Helical" evidence="7">
    <location>
        <begin position="228"/>
        <end position="251"/>
    </location>
</feature>
<dbReference type="AlphaFoldDB" id="A0A1G7Z2P9"/>
<dbReference type="GO" id="GO:0005886">
    <property type="term" value="C:plasma membrane"/>
    <property type="evidence" value="ECO:0007669"/>
    <property type="project" value="UniProtKB-SubCell"/>
</dbReference>
<evidence type="ECO:0000256" key="5">
    <source>
        <dbReference type="ARBA" id="ARBA00022989"/>
    </source>
</evidence>
<comment type="subcellular location">
    <subcellularLocation>
        <location evidence="1">Cell membrane</location>
        <topology evidence="1">Multi-pass membrane protein</topology>
    </subcellularLocation>
</comment>
<feature type="transmembrane region" description="Helical" evidence="7">
    <location>
        <begin position="87"/>
        <end position="105"/>
    </location>
</feature>
<evidence type="ECO:0000256" key="4">
    <source>
        <dbReference type="ARBA" id="ARBA00022692"/>
    </source>
</evidence>
<evidence type="ECO:0000256" key="7">
    <source>
        <dbReference type="SAM" id="Phobius"/>
    </source>
</evidence>
<keyword evidence="6 7" id="KW-0472">Membrane</keyword>
<evidence type="ECO:0000256" key="1">
    <source>
        <dbReference type="ARBA" id="ARBA00004651"/>
    </source>
</evidence>
<evidence type="ECO:0000256" key="6">
    <source>
        <dbReference type="ARBA" id="ARBA00023136"/>
    </source>
</evidence>
<evidence type="ECO:0000313" key="8">
    <source>
        <dbReference type="EMBL" id="SDH02845.1"/>
    </source>
</evidence>
<feature type="transmembrane region" description="Helical" evidence="7">
    <location>
        <begin position="295"/>
        <end position="312"/>
    </location>
</feature>
<feature type="transmembrane region" description="Helical" evidence="7">
    <location>
        <begin position="202"/>
        <end position="222"/>
    </location>
</feature>
<feature type="transmembrane region" description="Helical" evidence="7">
    <location>
        <begin position="56"/>
        <end position="75"/>
    </location>
</feature>
<gene>
    <name evidence="8" type="ORF">SAMN04488121_108101</name>
</gene>
<keyword evidence="3" id="KW-1003">Cell membrane</keyword>
<feature type="transmembrane region" description="Helical" evidence="7">
    <location>
        <begin position="15"/>
        <end position="36"/>
    </location>
</feature>
<evidence type="ECO:0000256" key="2">
    <source>
        <dbReference type="ARBA" id="ARBA00007977"/>
    </source>
</evidence>
<feature type="transmembrane region" description="Helical" evidence="7">
    <location>
        <begin position="396"/>
        <end position="418"/>
    </location>
</feature>
<feature type="transmembrane region" description="Helical" evidence="7">
    <location>
        <begin position="333"/>
        <end position="351"/>
    </location>
</feature>
<evidence type="ECO:0000256" key="3">
    <source>
        <dbReference type="ARBA" id="ARBA00022475"/>
    </source>
</evidence>
<dbReference type="STRING" id="104663.SAMN04488121_108101"/>
<protein>
    <submittedName>
        <fullName evidence="8">Conserved hypothetical integral membrane protein</fullName>
    </submittedName>
</protein>
<organism evidence="8 9">
    <name type="scientific">Chitinophaga filiformis</name>
    <name type="common">Myxococcus filiformis</name>
    <name type="synonym">Flexibacter filiformis</name>
    <dbReference type="NCBI Taxonomy" id="104663"/>
    <lineage>
        <taxon>Bacteria</taxon>
        <taxon>Pseudomonadati</taxon>
        <taxon>Bacteroidota</taxon>
        <taxon>Chitinophagia</taxon>
        <taxon>Chitinophagales</taxon>
        <taxon>Chitinophagaceae</taxon>
        <taxon>Chitinophaga</taxon>
    </lineage>
</organism>
<dbReference type="Pfam" id="PF03601">
    <property type="entry name" value="Cons_hypoth698"/>
    <property type="match status" value="1"/>
</dbReference>
<feature type="transmembrane region" description="Helical" evidence="7">
    <location>
        <begin position="146"/>
        <end position="165"/>
    </location>
</feature>
<feature type="transmembrane region" description="Helical" evidence="7">
    <location>
        <begin position="263"/>
        <end position="283"/>
    </location>
</feature>
<dbReference type="PANTHER" id="PTHR30106">
    <property type="entry name" value="INNER MEMBRANE PROTEIN YEIH-RELATED"/>
    <property type="match status" value="1"/>
</dbReference>
<feature type="transmembrane region" description="Helical" evidence="7">
    <location>
        <begin position="171"/>
        <end position="190"/>
    </location>
</feature>
<reference evidence="8 9" key="1">
    <citation type="submission" date="2016-10" db="EMBL/GenBank/DDBJ databases">
        <authorList>
            <person name="de Groot N.N."/>
        </authorList>
    </citation>
    <scope>NUCLEOTIDE SEQUENCE [LARGE SCALE GENOMIC DNA]</scope>
    <source>
        <strain evidence="8 9">DSM 527</strain>
    </source>
</reference>
<comment type="similarity">
    <text evidence="2">Belongs to the UPF0324 family.</text>
</comment>
<dbReference type="EMBL" id="FNBN01000008">
    <property type="protein sequence ID" value="SDH02845.1"/>
    <property type="molecule type" value="Genomic_DNA"/>
</dbReference>
<dbReference type="Proteomes" id="UP000199045">
    <property type="component" value="Unassembled WGS sequence"/>
</dbReference>
<feature type="transmembrane region" description="Helical" evidence="7">
    <location>
        <begin position="117"/>
        <end position="134"/>
    </location>
</feature>
<proteinExistence type="inferred from homology"/>
<evidence type="ECO:0000313" key="9">
    <source>
        <dbReference type="Proteomes" id="UP000199045"/>
    </source>
</evidence>
<dbReference type="PANTHER" id="PTHR30106:SF1">
    <property type="entry name" value="UPF0324 MEMBRANE PROTEIN FN0533"/>
    <property type="match status" value="1"/>
</dbReference>
<name>A0A1G7Z2P9_CHIFI</name>
<keyword evidence="4 7" id="KW-0812">Transmembrane</keyword>
<sequence length="421" mass="46184">MSLTIMPKKTLHEDWIAVIIAFLTIGLVLLGLKPVFPKIPVWSDASLVTAQFGGVAIWKQTGILFLWVFGSLLLAKAFTGKVEFVKLLVSLLFIVFITLLAQFITSNKTLTDFGVEVVLFSLILGLLISNLIGIPAILKPAIQTELYIKIGLVLLGTNVLFQVLVKAGGLGILQSVAVVFTVWYFSFWVCRKFKLDDEFRMMISSAVSICGVSAAIATAGAIEGDNKKLSHVISLVLIVAIPMMLFMPYIATWAHMSPAVAGAWLGGTIDTSGAVVAAGSILGEEALKYATLVKFSQNVLLGLAAFFISLYWSYTRKDAGYEKPTLRTIWERFPKFVLGFVLASLLFSFLLSPDTVTATKGPLKELQTYWFAIAFTCIGLETKFTDIFKIENGRPAMAFIIAQLFNIIFTLVIAYLVFGRQ</sequence>
<dbReference type="InterPro" id="IPR018383">
    <property type="entry name" value="UPF0324_pro"/>
</dbReference>